<reference evidence="1 2" key="1">
    <citation type="submission" date="2024-09" db="EMBL/GenBank/DDBJ databases">
        <authorList>
            <person name="Sun Q."/>
            <person name="Mori K."/>
        </authorList>
    </citation>
    <scope>NUCLEOTIDE SEQUENCE [LARGE SCALE GENOMIC DNA]</scope>
    <source>
        <strain evidence="1 2">CCM 7759</strain>
    </source>
</reference>
<proteinExistence type="predicted"/>
<sequence>MIKLVAFDVDGTLRERDYMPESTREAVAELKSRGIIVALCTGRSEFEVGALQKELDIEWAITCNGAHIGHKGTTVFGTPFEPELVRHWLDTADENGHGLLLYGAELMLTNRPNDPLFRQAQEEIGFLEPVVLRREDDVPPIYQCIAYVREHEEQPYIGSDPGKFYLHRWRPWAVDINPKGTHKAAGLLRLLDHLGVRREEAAAFGDGFNDVELLEFVGTGIAMGNAPDAVKARARHVTTSMHDDGIRNGVDRYVLS</sequence>
<dbReference type="GO" id="GO:0016787">
    <property type="term" value="F:hydrolase activity"/>
    <property type="evidence" value="ECO:0007669"/>
    <property type="project" value="UniProtKB-KW"/>
</dbReference>
<evidence type="ECO:0000313" key="1">
    <source>
        <dbReference type="EMBL" id="MFC0211127.1"/>
    </source>
</evidence>
<dbReference type="NCBIfam" id="TIGR00099">
    <property type="entry name" value="Cof-subfamily"/>
    <property type="match status" value="1"/>
</dbReference>
<dbReference type="Gene3D" id="3.30.1240.10">
    <property type="match status" value="1"/>
</dbReference>
<dbReference type="RefSeq" id="WP_377467926.1">
    <property type="nucleotide sequence ID" value="NZ_JBHLWN010000012.1"/>
</dbReference>
<accession>A0ABV6DES8</accession>
<evidence type="ECO:0000313" key="2">
    <source>
        <dbReference type="Proteomes" id="UP001589776"/>
    </source>
</evidence>
<dbReference type="Gene3D" id="3.40.50.1000">
    <property type="entry name" value="HAD superfamily/HAD-like"/>
    <property type="match status" value="1"/>
</dbReference>
<dbReference type="InterPro" id="IPR000150">
    <property type="entry name" value="Cof"/>
</dbReference>
<dbReference type="PROSITE" id="PS01229">
    <property type="entry name" value="COF_2"/>
    <property type="match status" value="1"/>
</dbReference>
<dbReference type="PANTHER" id="PTHR10000">
    <property type="entry name" value="PHOSPHOSERINE PHOSPHATASE"/>
    <property type="match status" value="1"/>
</dbReference>
<organism evidence="1 2">
    <name type="scientific">Paenibacillus chartarius</name>
    <dbReference type="NCBI Taxonomy" id="747481"/>
    <lineage>
        <taxon>Bacteria</taxon>
        <taxon>Bacillati</taxon>
        <taxon>Bacillota</taxon>
        <taxon>Bacilli</taxon>
        <taxon>Bacillales</taxon>
        <taxon>Paenibacillaceae</taxon>
        <taxon>Paenibacillus</taxon>
    </lineage>
</organism>
<gene>
    <name evidence="1" type="ORF">ACFFK0_01475</name>
</gene>
<dbReference type="SFLD" id="SFLDS00003">
    <property type="entry name" value="Haloacid_Dehalogenase"/>
    <property type="match status" value="1"/>
</dbReference>
<keyword evidence="1" id="KW-0378">Hydrolase</keyword>
<dbReference type="SFLD" id="SFLDG01140">
    <property type="entry name" value="C2.B:_Phosphomannomutase_and_P"/>
    <property type="match status" value="1"/>
</dbReference>
<keyword evidence="2" id="KW-1185">Reference proteome</keyword>
<dbReference type="SUPFAM" id="SSF56784">
    <property type="entry name" value="HAD-like"/>
    <property type="match status" value="1"/>
</dbReference>
<dbReference type="InterPro" id="IPR036412">
    <property type="entry name" value="HAD-like_sf"/>
</dbReference>
<name>A0ABV6DES8_9BACL</name>
<protein>
    <submittedName>
        <fullName evidence="1">Cof-type HAD-IIB family hydrolase</fullName>
    </submittedName>
</protein>
<dbReference type="PANTHER" id="PTHR10000:SF25">
    <property type="entry name" value="PHOSPHATASE YKRA-RELATED"/>
    <property type="match status" value="1"/>
</dbReference>
<dbReference type="Pfam" id="PF08282">
    <property type="entry name" value="Hydrolase_3"/>
    <property type="match status" value="1"/>
</dbReference>
<dbReference type="EMBL" id="JBHLWN010000012">
    <property type="protein sequence ID" value="MFC0211127.1"/>
    <property type="molecule type" value="Genomic_DNA"/>
</dbReference>
<dbReference type="InterPro" id="IPR023214">
    <property type="entry name" value="HAD_sf"/>
</dbReference>
<comment type="caution">
    <text evidence="1">The sequence shown here is derived from an EMBL/GenBank/DDBJ whole genome shotgun (WGS) entry which is preliminary data.</text>
</comment>
<dbReference type="Proteomes" id="UP001589776">
    <property type="component" value="Unassembled WGS sequence"/>
</dbReference>